<keyword evidence="1" id="KW-0067">ATP-binding</keyword>
<comment type="caution">
    <text evidence="4">The sequence shown here is derived from an EMBL/GenBank/DDBJ whole genome shotgun (WGS) entry which is preliminary data.</text>
</comment>
<dbReference type="Proteomes" id="UP000481583">
    <property type="component" value="Unassembled WGS sequence"/>
</dbReference>
<evidence type="ECO:0000256" key="2">
    <source>
        <dbReference type="SAM" id="Phobius"/>
    </source>
</evidence>
<keyword evidence="5" id="KW-1185">Reference proteome</keyword>
<dbReference type="Gene3D" id="3.40.50.300">
    <property type="entry name" value="P-loop containing nucleotide triphosphate hydrolases"/>
    <property type="match status" value="1"/>
</dbReference>
<reference evidence="4 5" key="1">
    <citation type="submission" date="2020-02" db="EMBL/GenBank/DDBJ databases">
        <title>Whole-genome analyses of novel actinobacteria.</title>
        <authorList>
            <person name="Sahin N."/>
        </authorList>
    </citation>
    <scope>NUCLEOTIDE SEQUENCE [LARGE SCALE GENOMIC DNA]</scope>
    <source>
        <strain evidence="4 5">A7024</strain>
    </source>
</reference>
<keyword evidence="2" id="KW-0472">Membrane</keyword>
<evidence type="ECO:0000256" key="1">
    <source>
        <dbReference type="PROSITE-ProRule" id="PRU00289"/>
    </source>
</evidence>
<dbReference type="SUPFAM" id="SSF52540">
    <property type="entry name" value="P-loop containing nucleoside triphosphate hydrolases"/>
    <property type="match status" value="1"/>
</dbReference>
<dbReference type="EMBL" id="JAAKZV010000171">
    <property type="protein sequence ID" value="NGN67931.1"/>
    <property type="molecule type" value="Genomic_DNA"/>
</dbReference>
<feature type="transmembrane region" description="Helical" evidence="2">
    <location>
        <begin position="65"/>
        <end position="97"/>
    </location>
</feature>
<gene>
    <name evidence="4" type="ORF">G5C51_29040</name>
</gene>
<dbReference type="InterPro" id="IPR027417">
    <property type="entry name" value="P-loop_NTPase"/>
</dbReference>
<dbReference type="RefSeq" id="WP_165241393.1">
    <property type="nucleotide sequence ID" value="NZ_JAAKZV010000171.1"/>
</dbReference>
<evidence type="ECO:0000313" key="5">
    <source>
        <dbReference type="Proteomes" id="UP000481583"/>
    </source>
</evidence>
<keyword evidence="2" id="KW-1133">Transmembrane helix</keyword>
<keyword evidence="1" id="KW-0547">Nucleotide-binding</keyword>
<evidence type="ECO:0000313" key="4">
    <source>
        <dbReference type="EMBL" id="NGN67931.1"/>
    </source>
</evidence>
<protein>
    <recommendedName>
        <fullName evidence="3">FtsK domain-containing protein</fullName>
    </recommendedName>
</protein>
<feature type="domain" description="FtsK" evidence="3">
    <location>
        <begin position="261"/>
        <end position="440"/>
    </location>
</feature>
<dbReference type="PROSITE" id="PS50901">
    <property type="entry name" value="FTSK"/>
    <property type="match status" value="1"/>
</dbReference>
<accession>A0A6G4U9R8</accession>
<feature type="binding site" evidence="1">
    <location>
        <begin position="281"/>
        <end position="288"/>
    </location>
    <ligand>
        <name>ATP</name>
        <dbReference type="ChEBI" id="CHEBI:30616"/>
    </ligand>
</feature>
<feature type="non-terminal residue" evidence="4">
    <location>
        <position position="444"/>
    </location>
</feature>
<dbReference type="GO" id="GO:0005524">
    <property type="term" value="F:ATP binding"/>
    <property type="evidence" value="ECO:0007669"/>
    <property type="project" value="UniProtKB-UniRule"/>
</dbReference>
<proteinExistence type="predicted"/>
<evidence type="ECO:0000259" key="3">
    <source>
        <dbReference type="PROSITE" id="PS50901"/>
    </source>
</evidence>
<dbReference type="AlphaFoldDB" id="A0A6G4U9R8"/>
<sequence length="444" mass="47511">MTRRPLPRILTSGERRGHAGRGRELADGAGEALSPLLTLSRGTARLAAVVRQQWLATPRDRRGPLLFLVGACLLFTWLMPFGPVIAVAALIAVAAWMGRDRIAGEADAEESDAPGTSPSDSRLRMLYEALVPYFAVDGDPNPAYAHGGDWHAVFSEAEFDDGGKPSALRIRYPGYFRDGEQAQRAVVERVLHAKLGRGREYHFDWYEEENLLWVRVLAPLPVDVTAQRFVTGPGEVLLGITDQASVPRTVPVRAGETERDEPPVLWRTGVRSTAPHLLVLGQPGTGTTTLLRSLALQAVRQGDVIVVDGAGTGEYACLAGRSGVLGVESGLSGAIGVLDWAARETERRLAGDSTAAAAGARPRPLWLIVDRPAVLSHLAAADGRGDPQELLRVPLIHGRPANVTVVVADQFDATDSLTTAVRGQTRARVVLGPATPHQVEAVLG</sequence>
<keyword evidence="2" id="KW-0812">Transmembrane</keyword>
<dbReference type="GO" id="GO:0003677">
    <property type="term" value="F:DNA binding"/>
    <property type="evidence" value="ECO:0007669"/>
    <property type="project" value="InterPro"/>
</dbReference>
<dbReference type="InterPro" id="IPR002543">
    <property type="entry name" value="FtsK_dom"/>
</dbReference>
<name>A0A6G4U9R8_9ACTN</name>
<organism evidence="4 5">
    <name type="scientific">Streptomyces coryli</name>
    <dbReference type="NCBI Taxonomy" id="1128680"/>
    <lineage>
        <taxon>Bacteria</taxon>
        <taxon>Bacillati</taxon>
        <taxon>Actinomycetota</taxon>
        <taxon>Actinomycetes</taxon>
        <taxon>Kitasatosporales</taxon>
        <taxon>Streptomycetaceae</taxon>
        <taxon>Streptomyces</taxon>
    </lineage>
</organism>